<reference evidence="2" key="1">
    <citation type="journal article" date="2019" name="Int. J. Syst. Evol. Microbiol.">
        <title>The Global Catalogue of Microorganisms (GCM) 10K type strain sequencing project: providing services to taxonomists for standard genome sequencing and annotation.</title>
        <authorList>
            <consortium name="The Broad Institute Genomics Platform"/>
            <consortium name="The Broad Institute Genome Sequencing Center for Infectious Disease"/>
            <person name="Wu L."/>
            <person name="Ma J."/>
        </authorList>
    </citation>
    <scope>NUCLEOTIDE SEQUENCE [LARGE SCALE GENOMIC DNA]</scope>
    <source>
        <strain evidence="2">CGMCC 4.7643</strain>
    </source>
</reference>
<gene>
    <name evidence="1" type="ORF">ACFSYJ_24720</name>
</gene>
<evidence type="ECO:0008006" key="3">
    <source>
        <dbReference type="Google" id="ProtNLM"/>
    </source>
</evidence>
<dbReference type="EMBL" id="JBHUKU010000014">
    <property type="protein sequence ID" value="MFD2461834.1"/>
    <property type="molecule type" value="Genomic_DNA"/>
</dbReference>
<proteinExistence type="predicted"/>
<accession>A0ABW5GLS2</accession>
<keyword evidence="2" id="KW-1185">Reference proteome</keyword>
<dbReference type="Proteomes" id="UP001597419">
    <property type="component" value="Unassembled WGS sequence"/>
</dbReference>
<evidence type="ECO:0000313" key="2">
    <source>
        <dbReference type="Proteomes" id="UP001597419"/>
    </source>
</evidence>
<name>A0ABW5GLS2_9PSEU</name>
<organism evidence="1 2">
    <name type="scientific">Amycolatopsis samaneae</name>
    <dbReference type="NCBI Taxonomy" id="664691"/>
    <lineage>
        <taxon>Bacteria</taxon>
        <taxon>Bacillati</taxon>
        <taxon>Actinomycetota</taxon>
        <taxon>Actinomycetes</taxon>
        <taxon>Pseudonocardiales</taxon>
        <taxon>Pseudonocardiaceae</taxon>
        <taxon>Amycolatopsis</taxon>
    </lineage>
</organism>
<sequence length="413" mass="42396">MTVRIGHGRAVLDVPVGTPLGGYAARGGTSTGTLDPLEVHAVTISAGGRRFAWVVADLPAVNTDLAGPLLSRLAGSLRTCPELVWISATHTHAGPEVGCHPGGGRTPPEWRSPLLRIGERAAARAAIAEVPGSVTVHKGLIGEVGGQRSGPRPRVDVPVTVLAVRNRELVLGVLVVLPVHPTVLGADNLLASADLAGAVRRAVAGRLGGWAVVATGAAGDISTRPHRREQRPGELDRLGALAADQILALVRTPGTPLDLGRGPVGARTWSFALPGREGEPPPETGAVRVRLDAARRAGDRVAVREAETALLGAELASAARIRDPRLVVSAVRLGELGMIGLGGEPYLALEAAVESEVDGPVVLAGYTGGYLGYLPGAAAYGTDVYEVNISPVAEGAAELAVAESVRLLRSCST</sequence>
<dbReference type="RefSeq" id="WP_345390792.1">
    <property type="nucleotide sequence ID" value="NZ_BAABHG010000004.1"/>
</dbReference>
<comment type="caution">
    <text evidence="1">The sequence shown here is derived from an EMBL/GenBank/DDBJ whole genome shotgun (WGS) entry which is preliminary data.</text>
</comment>
<protein>
    <recommendedName>
        <fullName evidence="3">Neutral/alkaline non-lysosomal ceramidase N-terminal domain-containing protein</fullName>
    </recommendedName>
</protein>
<evidence type="ECO:0000313" key="1">
    <source>
        <dbReference type="EMBL" id="MFD2461834.1"/>
    </source>
</evidence>